<evidence type="ECO:0000313" key="1">
    <source>
        <dbReference type="EMBL" id="HDY59819.1"/>
    </source>
</evidence>
<evidence type="ECO:0008006" key="2">
    <source>
        <dbReference type="Google" id="ProtNLM"/>
    </source>
</evidence>
<proteinExistence type="predicted"/>
<dbReference type="EMBL" id="DSKY01000022">
    <property type="protein sequence ID" value="HDY59819.1"/>
    <property type="molecule type" value="Genomic_DNA"/>
</dbReference>
<name>A0A7V1EIK4_UNCW3</name>
<dbReference type="AlphaFoldDB" id="A0A7V1EIK4"/>
<gene>
    <name evidence="1" type="ORF">ENP86_09770</name>
</gene>
<accession>A0A7V1EIK4</accession>
<comment type="caution">
    <text evidence="1">The sequence shown here is derived from an EMBL/GenBank/DDBJ whole genome shotgun (WGS) entry which is preliminary data.</text>
</comment>
<reference evidence="1" key="1">
    <citation type="journal article" date="2020" name="mSystems">
        <title>Genome- and Community-Level Interaction Insights into Carbon Utilization and Element Cycling Functions of Hydrothermarchaeota in Hydrothermal Sediment.</title>
        <authorList>
            <person name="Zhou Z."/>
            <person name="Liu Y."/>
            <person name="Xu W."/>
            <person name="Pan J."/>
            <person name="Luo Z.H."/>
            <person name="Li M."/>
        </authorList>
    </citation>
    <scope>NUCLEOTIDE SEQUENCE [LARGE SCALE GENOMIC DNA]</scope>
    <source>
        <strain evidence="1">SpSt-258</strain>
    </source>
</reference>
<protein>
    <recommendedName>
        <fullName evidence="2">Outer membrane protein beta-barrel domain-containing protein</fullName>
    </recommendedName>
</protein>
<sequence>MNTILIPIIFAFSLKPQVDKFQFFIGPSYSSYFLYQDQDETKEIWQWGIQAGIANIIPKLGIKFSAASVRYDAPVEIGPYSYKYIPLTITLDYNLLPFLKSSLIQLHLQTGFGWYLWQGLFNDEVITLPTGEKMDEKDLGFTGGLELQIKPFNNLALFSSLQYHYLTSSNVYKYGYFDKDEKLLVNGFGLKIFFP</sequence>
<organism evidence="1">
    <name type="scientific">candidate division WOR-3 bacterium</name>
    <dbReference type="NCBI Taxonomy" id="2052148"/>
    <lineage>
        <taxon>Bacteria</taxon>
        <taxon>Bacteria division WOR-3</taxon>
    </lineage>
</organism>